<dbReference type="Proteomes" id="UP000487268">
    <property type="component" value="Unassembled WGS sequence"/>
</dbReference>
<sequence length="141" mass="15620">MSNAPDTPADPPADPKSPARRPRRTPKKTGARAGGAFVPIAPTLPNADEALAPHARGARPNARKPKGDDERRSAFTWRLRPDQTASLDGLALKLRMDLDIPRIDRKDWLWALVQVASENPTVYQALLKKLRYSPEIIADNR</sequence>
<proteinExistence type="predicted"/>
<protein>
    <submittedName>
        <fullName evidence="2">Uncharacterized protein</fullName>
    </submittedName>
</protein>
<gene>
    <name evidence="2" type="ORF">ACRB68_80260</name>
</gene>
<evidence type="ECO:0000313" key="2">
    <source>
        <dbReference type="EMBL" id="MQY09896.1"/>
    </source>
</evidence>
<feature type="region of interest" description="Disordered" evidence="1">
    <location>
        <begin position="1"/>
        <end position="73"/>
    </location>
</feature>
<dbReference type="EMBL" id="WEGH01000009">
    <property type="protein sequence ID" value="MQY09896.1"/>
    <property type="molecule type" value="Genomic_DNA"/>
</dbReference>
<name>A0A7K0C928_9ACTN</name>
<accession>A0A7K0C928</accession>
<dbReference type="AlphaFoldDB" id="A0A7K0C928"/>
<organism evidence="2 3">
    <name type="scientific">Actinomadura macrotermitis</name>
    <dbReference type="NCBI Taxonomy" id="2585200"/>
    <lineage>
        <taxon>Bacteria</taxon>
        <taxon>Bacillati</taxon>
        <taxon>Actinomycetota</taxon>
        <taxon>Actinomycetes</taxon>
        <taxon>Streptosporangiales</taxon>
        <taxon>Thermomonosporaceae</taxon>
        <taxon>Actinomadura</taxon>
    </lineage>
</organism>
<comment type="caution">
    <text evidence="2">The sequence shown here is derived from an EMBL/GenBank/DDBJ whole genome shotgun (WGS) entry which is preliminary data.</text>
</comment>
<evidence type="ECO:0000313" key="3">
    <source>
        <dbReference type="Proteomes" id="UP000487268"/>
    </source>
</evidence>
<reference evidence="2 3" key="1">
    <citation type="submission" date="2019-10" db="EMBL/GenBank/DDBJ databases">
        <title>Actinomadura rubteroloni sp. nov. and Actinomadura macrotermitis sp. nov., isolated from the gut of fungus growing-termite Macrotermes natalensis.</title>
        <authorList>
            <person name="Benndorf R."/>
            <person name="Martin K."/>
            <person name="Kuefner M."/>
            <person name="De Beer W."/>
            <person name="Kaster A.-K."/>
            <person name="Vollmers J."/>
            <person name="Poulsen M."/>
            <person name="Beemelmanns C."/>
        </authorList>
    </citation>
    <scope>NUCLEOTIDE SEQUENCE [LARGE SCALE GENOMIC DNA]</scope>
    <source>
        <strain evidence="2 3">RB68</strain>
    </source>
</reference>
<evidence type="ECO:0000256" key="1">
    <source>
        <dbReference type="SAM" id="MobiDB-lite"/>
    </source>
</evidence>
<feature type="compositionally biased region" description="Basic residues" evidence="1">
    <location>
        <begin position="18"/>
        <end position="30"/>
    </location>
</feature>
<keyword evidence="3" id="KW-1185">Reference proteome</keyword>